<protein>
    <submittedName>
        <fullName evidence="3">PemK-like protein</fullName>
    </submittedName>
</protein>
<dbReference type="GO" id="GO:0006402">
    <property type="term" value="P:mRNA catabolic process"/>
    <property type="evidence" value="ECO:0007669"/>
    <property type="project" value="TreeGrafter"/>
</dbReference>
<sequence length="115" mass="12821">MSTAEPLAQGSIVWVEFDSRQEQGGRRPAVIVAGDDYLEVVNTRLIVVPVTSVDRGWPSRVEVTGGDLGQPSWAMTEQIRTVSRSRVVDRAGSVDAVTLRQIRTWVRDFLDRAIR</sequence>
<dbReference type="STRING" id="1121927.GOHSU_17_00170"/>
<dbReference type="PANTHER" id="PTHR33988">
    <property type="entry name" value="ENDORIBONUCLEASE MAZF-RELATED"/>
    <property type="match status" value="1"/>
</dbReference>
<name>L7L8G2_9ACTN</name>
<dbReference type="InterPro" id="IPR003477">
    <property type="entry name" value="PemK-like"/>
</dbReference>
<dbReference type="PANTHER" id="PTHR33988:SF2">
    <property type="entry name" value="ENDORIBONUCLEASE MAZF"/>
    <property type="match status" value="1"/>
</dbReference>
<keyword evidence="4" id="KW-1185">Reference proteome</keyword>
<dbReference type="SUPFAM" id="SSF50118">
    <property type="entry name" value="Cell growth inhibitor/plasmid maintenance toxic component"/>
    <property type="match status" value="1"/>
</dbReference>
<comment type="caution">
    <text evidence="3">The sequence shown here is derived from an EMBL/GenBank/DDBJ whole genome shotgun (WGS) entry which is preliminary data.</text>
</comment>
<accession>L7L8G2</accession>
<dbReference type="RefSeq" id="WP_005938914.1">
    <property type="nucleotide sequence ID" value="NZ_ATVK01000009.1"/>
</dbReference>
<proteinExistence type="inferred from homology"/>
<evidence type="ECO:0000256" key="2">
    <source>
        <dbReference type="ARBA" id="ARBA00022649"/>
    </source>
</evidence>
<comment type="similarity">
    <text evidence="1">Belongs to the PemK/MazF family.</text>
</comment>
<dbReference type="Proteomes" id="UP000053405">
    <property type="component" value="Unassembled WGS sequence"/>
</dbReference>
<dbReference type="AlphaFoldDB" id="L7L8G2"/>
<gene>
    <name evidence="3" type="ORF">GOHSU_17_00170</name>
</gene>
<dbReference type="InterPro" id="IPR011067">
    <property type="entry name" value="Plasmid_toxin/cell-grow_inhib"/>
</dbReference>
<dbReference type="GO" id="GO:0004521">
    <property type="term" value="F:RNA endonuclease activity"/>
    <property type="evidence" value="ECO:0007669"/>
    <property type="project" value="TreeGrafter"/>
</dbReference>
<evidence type="ECO:0000313" key="3">
    <source>
        <dbReference type="EMBL" id="GAC57214.1"/>
    </source>
</evidence>
<evidence type="ECO:0000313" key="4">
    <source>
        <dbReference type="Proteomes" id="UP000053405"/>
    </source>
</evidence>
<dbReference type="Gene3D" id="2.30.30.110">
    <property type="match status" value="1"/>
</dbReference>
<keyword evidence="2" id="KW-1277">Toxin-antitoxin system</keyword>
<dbReference type="OrthoDB" id="9808744at2"/>
<dbReference type="GO" id="GO:0003677">
    <property type="term" value="F:DNA binding"/>
    <property type="evidence" value="ECO:0007669"/>
    <property type="project" value="InterPro"/>
</dbReference>
<dbReference type="EMBL" id="BANT01000017">
    <property type="protein sequence ID" value="GAC57214.1"/>
    <property type="molecule type" value="Genomic_DNA"/>
</dbReference>
<dbReference type="eggNOG" id="COG2337">
    <property type="taxonomic scope" value="Bacteria"/>
</dbReference>
<reference evidence="3" key="1">
    <citation type="submission" date="2012-12" db="EMBL/GenBank/DDBJ databases">
        <title>Whole genome shotgun sequence of Gordonia hirsuta NBRC 16056.</title>
        <authorList>
            <person name="Isaki-Nakamura S."/>
            <person name="Hosoyama A."/>
            <person name="Tsuchikane K."/>
            <person name="Katsumata H."/>
            <person name="Baba S."/>
            <person name="Yamazaki S."/>
            <person name="Fujita N."/>
        </authorList>
    </citation>
    <scope>NUCLEOTIDE SEQUENCE [LARGE SCALE GENOMIC DNA]</scope>
    <source>
        <strain evidence="3">NBRC 16056</strain>
    </source>
</reference>
<organism evidence="3 4">
    <name type="scientific">Gordonia hirsuta DSM 44140 = NBRC 16056</name>
    <dbReference type="NCBI Taxonomy" id="1121927"/>
    <lineage>
        <taxon>Bacteria</taxon>
        <taxon>Bacillati</taxon>
        <taxon>Actinomycetota</taxon>
        <taxon>Actinomycetes</taxon>
        <taxon>Mycobacteriales</taxon>
        <taxon>Gordoniaceae</taxon>
        <taxon>Gordonia</taxon>
    </lineage>
</organism>
<evidence type="ECO:0000256" key="1">
    <source>
        <dbReference type="ARBA" id="ARBA00007521"/>
    </source>
</evidence>
<dbReference type="Pfam" id="PF02452">
    <property type="entry name" value="PemK_toxin"/>
    <property type="match status" value="1"/>
</dbReference>
<dbReference type="GO" id="GO:0016075">
    <property type="term" value="P:rRNA catabolic process"/>
    <property type="evidence" value="ECO:0007669"/>
    <property type="project" value="TreeGrafter"/>
</dbReference>